<dbReference type="EMBL" id="BMVC01000011">
    <property type="protein sequence ID" value="GHD04472.1"/>
    <property type="molecule type" value="Genomic_DNA"/>
</dbReference>
<gene>
    <name evidence="9" type="ORF">GCM10010334_53320</name>
</gene>
<evidence type="ECO:0000256" key="3">
    <source>
        <dbReference type="ARBA" id="ARBA00022448"/>
    </source>
</evidence>
<feature type="transmembrane region" description="Helical" evidence="8">
    <location>
        <begin position="177"/>
        <end position="194"/>
    </location>
</feature>
<evidence type="ECO:0000313" key="9">
    <source>
        <dbReference type="EMBL" id="GHD04472.1"/>
    </source>
</evidence>
<dbReference type="GO" id="GO:0005886">
    <property type="term" value="C:plasma membrane"/>
    <property type="evidence" value="ECO:0007669"/>
    <property type="project" value="TreeGrafter"/>
</dbReference>
<feature type="transmembrane region" description="Helical" evidence="8">
    <location>
        <begin position="330"/>
        <end position="347"/>
    </location>
</feature>
<dbReference type="Gene3D" id="1.10.4160.10">
    <property type="entry name" value="Hydantoin permease"/>
    <property type="match status" value="1"/>
</dbReference>
<dbReference type="RefSeq" id="WP_189825539.1">
    <property type="nucleotide sequence ID" value="NZ_BMVC01000011.1"/>
</dbReference>
<evidence type="ECO:0000256" key="4">
    <source>
        <dbReference type="ARBA" id="ARBA00022692"/>
    </source>
</evidence>
<evidence type="ECO:0000256" key="6">
    <source>
        <dbReference type="ARBA" id="ARBA00023136"/>
    </source>
</evidence>
<dbReference type="AlphaFoldDB" id="A0A919CCD1"/>
<comment type="caution">
    <text evidence="9">The sequence shown here is derived from an EMBL/GenBank/DDBJ whole genome shotgun (WGS) entry which is preliminary data.</text>
</comment>
<sequence>MTSPAPLAQRLVASVREATAVETSGAEPIPADRRTGGPGASFTLWFSSNVQFSSLTSGMLATAAFGLGWTQALLAIVLGSAVGAAAIGIMSTFGPPKGVGLLVQTRLPFGRRGAAVPAVLVFFKACAWFAVNSILGAFAVQTLLGTGFGPAFVLVTVAQVAIALVGYGFIHLVQKAMAVVLPLLFVGVSLYGYTKSDLGSAFDPAKAGPLGLGGAFALAVAVQAARALSFSSYAADYTRYMPAGTSPRKLFLYAFTGTWLGSVWIASLGAAIGTLAFIGTPTDLVGQVLPGALAAVTMLALGVSTVTSSCLDCYSGALAWLIAGVRMARWQAVLVVGGLGGVLGWFAGQGDYWKSFENFLIILGNWIAPWLAVLLVQRFLVGHLGAAVPRNFGPGFVAWLLGLLAAVPFMSQPGVFVGPIAESRPALGACAAAVAFLTAGLVHCALARRARPRARTETLAKEISA</sequence>
<proteinExistence type="inferred from homology"/>
<keyword evidence="5 8" id="KW-1133">Transmembrane helix</keyword>
<feature type="transmembrane region" description="Helical" evidence="8">
    <location>
        <begin position="72"/>
        <end position="93"/>
    </location>
</feature>
<feature type="transmembrane region" description="Helical" evidence="8">
    <location>
        <begin position="298"/>
        <end position="323"/>
    </location>
</feature>
<feature type="transmembrane region" description="Helical" evidence="8">
    <location>
        <begin position="250"/>
        <end position="278"/>
    </location>
</feature>
<comment type="subcellular location">
    <subcellularLocation>
        <location evidence="1">Membrane</location>
        <topology evidence="1">Multi-pass membrane protein</topology>
    </subcellularLocation>
</comment>
<evidence type="ECO:0000256" key="1">
    <source>
        <dbReference type="ARBA" id="ARBA00004141"/>
    </source>
</evidence>
<name>A0A919CCD1_9ACTN</name>
<feature type="transmembrane region" description="Helical" evidence="8">
    <location>
        <begin position="151"/>
        <end position="170"/>
    </location>
</feature>
<dbReference type="PIRSF" id="PIRSF002744">
    <property type="entry name" value="Pur-cyt_permease"/>
    <property type="match status" value="1"/>
</dbReference>
<feature type="transmembrane region" description="Helical" evidence="8">
    <location>
        <begin position="114"/>
        <end position="139"/>
    </location>
</feature>
<keyword evidence="6 7" id="KW-0472">Membrane</keyword>
<dbReference type="Pfam" id="PF02133">
    <property type="entry name" value="Transp_cyt_pur"/>
    <property type="match status" value="1"/>
</dbReference>
<evidence type="ECO:0000256" key="7">
    <source>
        <dbReference type="PIRNR" id="PIRNR002744"/>
    </source>
</evidence>
<dbReference type="GO" id="GO:0022857">
    <property type="term" value="F:transmembrane transporter activity"/>
    <property type="evidence" value="ECO:0007669"/>
    <property type="project" value="InterPro"/>
</dbReference>
<evidence type="ECO:0000313" key="10">
    <source>
        <dbReference type="Proteomes" id="UP000638353"/>
    </source>
</evidence>
<keyword evidence="3 7" id="KW-0813">Transport</keyword>
<evidence type="ECO:0000256" key="2">
    <source>
        <dbReference type="ARBA" id="ARBA00008974"/>
    </source>
</evidence>
<protein>
    <submittedName>
        <fullName evidence="9">Cytosine permease</fullName>
    </submittedName>
</protein>
<organism evidence="9 10">
    <name type="scientific">Streptomyces finlayi</name>
    <dbReference type="NCBI Taxonomy" id="67296"/>
    <lineage>
        <taxon>Bacteria</taxon>
        <taxon>Bacillati</taxon>
        <taxon>Actinomycetota</taxon>
        <taxon>Actinomycetes</taxon>
        <taxon>Kitasatosporales</taxon>
        <taxon>Streptomycetaceae</taxon>
        <taxon>Streptomyces</taxon>
    </lineage>
</organism>
<dbReference type="PANTHER" id="PTHR31806">
    <property type="entry name" value="PURINE-CYTOSINE PERMEASE FCY2-RELATED"/>
    <property type="match status" value="1"/>
</dbReference>
<dbReference type="Proteomes" id="UP000638353">
    <property type="component" value="Unassembled WGS sequence"/>
</dbReference>
<dbReference type="PANTHER" id="PTHR31806:SF1">
    <property type="entry name" value="PURINE-CYTOSINE PERMEASE FCY2-RELATED"/>
    <property type="match status" value="1"/>
</dbReference>
<dbReference type="InterPro" id="IPR001248">
    <property type="entry name" value="Pur-cyt_permease"/>
</dbReference>
<feature type="transmembrane region" description="Helical" evidence="8">
    <location>
        <begin position="359"/>
        <end position="380"/>
    </location>
</feature>
<comment type="similarity">
    <text evidence="2 7">Belongs to the purine-cytosine permease (2.A.39) family.</text>
</comment>
<accession>A0A919CCD1</accession>
<evidence type="ECO:0000256" key="5">
    <source>
        <dbReference type="ARBA" id="ARBA00022989"/>
    </source>
</evidence>
<reference evidence="9" key="1">
    <citation type="journal article" date="2014" name="Int. J. Syst. Evol. Microbiol.">
        <title>Complete genome sequence of Corynebacterium casei LMG S-19264T (=DSM 44701T), isolated from a smear-ripened cheese.</title>
        <authorList>
            <consortium name="US DOE Joint Genome Institute (JGI-PGF)"/>
            <person name="Walter F."/>
            <person name="Albersmeier A."/>
            <person name="Kalinowski J."/>
            <person name="Ruckert C."/>
        </authorList>
    </citation>
    <scope>NUCLEOTIDE SEQUENCE</scope>
    <source>
        <strain evidence="9">JCM 4637</strain>
    </source>
</reference>
<evidence type="ECO:0000256" key="8">
    <source>
        <dbReference type="SAM" id="Phobius"/>
    </source>
</evidence>
<dbReference type="InterPro" id="IPR026030">
    <property type="entry name" value="Pur-cyt_permease_Fcy2/21/22"/>
</dbReference>
<feature type="transmembrane region" description="Helical" evidence="8">
    <location>
        <begin position="210"/>
        <end position="229"/>
    </location>
</feature>
<feature type="transmembrane region" description="Helical" evidence="8">
    <location>
        <begin position="426"/>
        <end position="446"/>
    </location>
</feature>
<keyword evidence="4 8" id="KW-0812">Transmembrane</keyword>
<feature type="transmembrane region" description="Helical" evidence="8">
    <location>
        <begin position="392"/>
        <end position="411"/>
    </location>
</feature>
<reference evidence="9" key="2">
    <citation type="submission" date="2020-09" db="EMBL/GenBank/DDBJ databases">
        <authorList>
            <person name="Sun Q."/>
            <person name="Ohkuma M."/>
        </authorList>
    </citation>
    <scope>NUCLEOTIDE SEQUENCE</scope>
    <source>
        <strain evidence="9">JCM 4637</strain>
    </source>
</reference>